<comment type="caution">
    <text evidence="2">The sequence shown here is derived from an EMBL/GenBank/DDBJ whole genome shotgun (WGS) entry which is preliminary data.</text>
</comment>
<organism evidence="2 3">
    <name type="scientific">Pieris macdunnoughi</name>
    <dbReference type="NCBI Taxonomy" id="345717"/>
    <lineage>
        <taxon>Eukaryota</taxon>
        <taxon>Metazoa</taxon>
        <taxon>Ecdysozoa</taxon>
        <taxon>Arthropoda</taxon>
        <taxon>Hexapoda</taxon>
        <taxon>Insecta</taxon>
        <taxon>Pterygota</taxon>
        <taxon>Neoptera</taxon>
        <taxon>Endopterygota</taxon>
        <taxon>Lepidoptera</taxon>
        <taxon>Glossata</taxon>
        <taxon>Ditrysia</taxon>
        <taxon>Papilionoidea</taxon>
        <taxon>Pieridae</taxon>
        <taxon>Pierinae</taxon>
        <taxon>Pieris</taxon>
    </lineage>
</organism>
<protein>
    <recommendedName>
        <fullName evidence="4">Secreted protein</fullName>
    </recommendedName>
</protein>
<proteinExistence type="predicted"/>
<name>A0A821SWH2_9NEOP</name>
<dbReference type="Proteomes" id="UP000663880">
    <property type="component" value="Unassembled WGS sequence"/>
</dbReference>
<feature type="signal peptide" evidence="1">
    <location>
        <begin position="1"/>
        <end position="15"/>
    </location>
</feature>
<dbReference type="OrthoDB" id="6927430at2759"/>
<accession>A0A821SWH2</accession>
<dbReference type="EMBL" id="CAJOBZ010000020">
    <property type="protein sequence ID" value="CAF4861761.1"/>
    <property type="molecule type" value="Genomic_DNA"/>
</dbReference>
<sequence>MRTLLLIYFATLVQSDIKGEVKLRHARTLIRHGRSRVHFARLHTRSRDLVPQVIEAEITSELAHTALSRRDCVTAQYQSHCNHADTSILTNGQRRFVEY</sequence>
<keyword evidence="1" id="KW-0732">Signal</keyword>
<gene>
    <name evidence="2" type="ORF">PMACD_LOCUS7970</name>
</gene>
<evidence type="ECO:0000256" key="1">
    <source>
        <dbReference type="SAM" id="SignalP"/>
    </source>
</evidence>
<evidence type="ECO:0000313" key="2">
    <source>
        <dbReference type="EMBL" id="CAF4861761.1"/>
    </source>
</evidence>
<evidence type="ECO:0000313" key="3">
    <source>
        <dbReference type="Proteomes" id="UP000663880"/>
    </source>
</evidence>
<reference evidence="2" key="1">
    <citation type="submission" date="2021-02" db="EMBL/GenBank/DDBJ databases">
        <authorList>
            <person name="Steward A R."/>
        </authorList>
    </citation>
    <scope>NUCLEOTIDE SEQUENCE</scope>
</reference>
<evidence type="ECO:0008006" key="4">
    <source>
        <dbReference type="Google" id="ProtNLM"/>
    </source>
</evidence>
<dbReference type="AlphaFoldDB" id="A0A821SWH2"/>
<feature type="chain" id="PRO_5032783096" description="Secreted protein" evidence="1">
    <location>
        <begin position="16"/>
        <end position="99"/>
    </location>
</feature>
<keyword evidence="3" id="KW-1185">Reference proteome</keyword>